<dbReference type="PROSITE" id="PS50076">
    <property type="entry name" value="DNAJ_2"/>
    <property type="match status" value="1"/>
</dbReference>
<dbReference type="Gene3D" id="1.10.287.110">
    <property type="entry name" value="DnaJ domain"/>
    <property type="match status" value="1"/>
</dbReference>
<dbReference type="CDD" id="cd06257">
    <property type="entry name" value="DnaJ"/>
    <property type="match status" value="1"/>
</dbReference>
<dbReference type="InterPro" id="IPR018253">
    <property type="entry name" value="DnaJ_domain_CS"/>
</dbReference>
<proteinExistence type="predicted"/>
<organism evidence="3 4">
    <name type="scientific">Heterocephalus glaber</name>
    <name type="common">Naked mole rat</name>
    <dbReference type="NCBI Taxonomy" id="10181"/>
    <lineage>
        <taxon>Eukaryota</taxon>
        <taxon>Metazoa</taxon>
        <taxon>Chordata</taxon>
        <taxon>Craniata</taxon>
        <taxon>Vertebrata</taxon>
        <taxon>Euteleostomi</taxon>
        <taxon>Mammalia</taxon>
        <taxon>Eutheria</taxon>
        <taxon>Euarchontoglires</taxon>
        <taxon>Glires</taxon>
        <taxon>Rodentia</taxon>
        <taxon>Hystricomorpha</taxon>
        <taxon>Bathyergidae</taxon>
        <taxon>Heterocephalus</taxon>
    </lineage>
</organism>
<dbReference type="GO" id="GO:0030544">
    <property type="term" value="F:Hsp70 protein binding"/>
    <property type="evidence" value="ECO:0007669"/>
    <property type="project" value="InterPro"/>
</dbReference>
<dbReference type="STRING" id="10181.G5C4Q3"/>
<dbReference type="InterPro" id="IPR001623">
    <property type="entry name" value="DnaJ_domain"/>
</dbReference>
<feature type="domain" description="J" evidence="2">
    <location>
        <begin position="1"/>
        <end position="51"/>
    </location>
</feature>
<evidence type="ECO:0000259" key="2">
    <source>
        <dbReference type="PROSITE" id="PS50076"/>
    </source>
</evidence>
<dbReference type="GO" id="GO:0051082">
    <property type="term" value="F:unfolded protein binding"/>
    <property type="evidence" value="ECO:0007669"/>
    <property type="project" value="InterPro"/>
</dbReference>
<evidence type="ECO:0000313" key="3">
    <source>
        <dbReference type="EMBL" id="EHB16514.1"/>
    </source>
</evidence>
<gene>
    <name evidence="3" type="ORF">GW7_16111</name>
</gene>
<evidence type="ECO:0000256" key="1">
    <source>
        <dbReference type="ARBA" id="ARBA00023186"/>
    </source>
</evidence>
<dbReference type="SUPFAM" id="SSF46565">
    <property type="entry name" value="Chaperone J-domain"/>
    <property type="match status" value="1"/>
</dbReference>
<dbReference type="AlphaFoldDB" id="G5C4Q3"/>
<evidence type="ECO:0000313" key="4">
    <source>
        <dbReference type="Proteomes" id="UP000006813"/>
    </source>
</evidence>
<protein>
    <submittedName>
        <fullName evidence="3">DnaJ-like protein subfamily B member 6</fullName>
    </submittedName>
</protein>
<dbReference type="SMART" id="SM00271">
    <property type="entry name" value="DnaJ"/>
    <property type="match status" value="1"/>
</dbReference>
<sequence>MKKVYWKPALKWHPDKNPEAKEEAEEKFKQVAEAYEVLSDAKKRDVYDEYGKQGLCGDGGDGRHFDNPFEVGFTFWNPDDVFREDFGGNHPLSFDFEDLLEDFFWKRRRSPKSQKLCCGLLFLSFV</sequence>
<dbReference type="PANTHER" id="PTHR45168">
    <property type="entry name" value="DNAJ HOMOLOG SUBFAMILY B MEMBER 2"/>
    <property type="match status" value="1"/>
</dbReference>
<name>G5C4Q3_HETGA</name>
<keyword evidence="1" id="KW-0143">Chaperone</keyword>
<dbReference type="PROSITE" id="PS00636">
    <property type="entry name" value="DNAJ_1"/>
    <property type="match status" value="1"/>
</dbReference>
<reference evidence="3 4" key="1">
    <citation type="journal article" date="2011" name="Nature">
        <title>Genome sequencing reveals insights into physiology and longevity of the naked mole rat.</title>
        <authorList>
            <person name="Kim E.B."/>
            <person name="Fang X."/>
            <person name="Fushan A.A."/>
            <person name="Huang Z."/>
            <person name="Lobanov A.V."/>
            <person name="Han L."/>
            <person name="Marino S.M."/>
            <person name="Sun X."/>
            <person name="Turanov A.A."/>
            <person name="Yang P."/>
            <person name="Yim S.H."/>
            <person name="Zhao X."/>
            <person name="Kasaikina M.V."/>
            <person name="Stoletzki N."/>
            <person name="Peng C."/>
            <person name="Polak P."/>
            <person name="Xiong Z."/>
            <person name="Kiezun A."/>
            <person name="Zhu Y."/>
            <person name="Chen Y."/>
            <person name="Kryukov G.V."/>
            <person name="Zhang Q."/>
            <person name="Peshkin L."/>
            <person name="Yang L."/>
            <person name="Bronson R.T."/>
            <person name="Buffenstein R."/>
            <person name="Wang B."/>
            <person name="Han C."/>
            <person name="Li Q."/>
            <person name="Chen L."/>
            <person name="Zhao W."/>
            <person name="Sunyaev S.R."/>
            <person name="Park T.J."/>
            <person name="Zhang G."/>
            <person name="Wang J."/>
            <person name="Gladyshev V.N."/>
        </authorList>
    </citation>
    <scope>NUCLEOTIDE SEQUENCE [LARGE SCALE GENOMIC DNA]</scope>
</reference>
<dbReference type="Proteomes" id="UP000006813">
    <property type="component" value="Unassembled WGS sequence"/>
</dbReference>
<dbReference type="Pfam" id="PF00226">
    <property type="entry name" value="DnaJ"/>
    <property type="match status" value="1"/>
</dbReference>
<dbReference type="EMBL" id="JH173385">
    <property type="protein sequence ID" value="EHB16514.1"/>
    <property type="molecule type" value="Genomic_DNA"/>
</dbReference>
<dbReference type="InParanoid" id="G5C4Q3"/>
<dbReference type="InterPro" id="IPR043183">
    <property type="entry name" value="DNJB2/6-like"/>
</dbReference>
<dbReference type="PRINTS" id="PR00625">
    <property type="entry name" value="JDOMAIN"/>
</dbReference>
<dbReference type="PANTHER" id="PTHR45168:SF4">
    <property type="entry name" value="SIMILAR TO DNAJ HOMOLOG SUBFAMILY B MEMBER 6 (HEAT SHOCK PROTEIN J2) (HSJ-2) (MRJ) (MDJ4)"/>
    <property type="match status" value="1"/>
</dbReference>
<accession>G5C4Q3</accession>
<dbReference type="InterPro" id="IPR036869">
    <property type="entry name" value="J_dom_sf"/>
</dbReference>